<dbReference type="Proteomes" id="UP001590951">
    <property type="component" value="Unassembled WGS sequence"/>
</dbReference>
<gene>
    <name evidence="1" type="ORF">ABVK25_010037</name>
</gene>
<dbReference type="EMBL" id="JBHFEH010000059">
    <property type="protein sequence ID" value="KAL2049696.1"/>
    <property type="molecule type" value="Genomic_DNA"/>
</dbReference>
<sequence length="95" mass="10197">MGQGTREVCYEVEAAEESTQEIATPAVDVQDDIPTAQSIQQQQSSRPEKVAAVQDISLSPTDVLRAIIAQKLKKSLADVTPRLSIKDLPGGKPPN</sequence>
<reference evidence="1 2" key="1">
    <citation type="submission" date="2024-09" db="EMBL/GenBank/DDBJ databases">
        <title>Rethinking Asexuality: The Enigmatic Case of Functional Sexual Genes in Lepraria (Stereocaulaceae).</title>
        <authorList>
            <person name="Doellman M."/>
            <person name="Sun Y."/>
            <person name="Barcenas-Pena A."/>
            <person name="Lumbsch H.T."/>
            <person name="Grewe F."/>
        </authorList>
    </citation>
    <scope>NUCLEOTIDE SEQUENCE [LARGE SCALE GENOMIC DNA]</scope>
    <source>
        <strain evidence="1 2">Grewe 0041</strain>
    </source>
</reference>
<evidence type="ECO:0000313" key="1">
    <source>
        <dbReference type="EMBL" id="KAL2049696.1"/>
    </source>
</evidence>
<organism evidence="1 2">
    <name type="scientific">Lepraria finkii</name>
    <dbReference type="NCBI Taxonomy" id="1340010"/>
    <lineage>
        <taxon>Eukaryota</taxon>
        <taxon>Fungi</taxon>
        <taxon>Dikarya</taxon>
        <taxon>Ascomycota</taxon>
        <taxon>Pezizomycotina</taxon>
        <taxon>Lecanoromycetes</taxon>
        <taxon>OSLEUM clade</taxon>
        <taxon>Lecanoromycetidae</taxon>
        <taxon>Lecanorales</taxon>
        <taxon>Lecanorineae</taxon>
        <taxon>Stereocaulaceae</taxon>
        <taxon>Lepraria</taxon>
    </lineage>
</organism>
<keyword evidence="2" id="KW-1185">Reference proteome</keyword>
<comment type="caution">
    <text evidence="1">The sequence shown here is derived from an EMBL/GenBank/DDBJ whole genome shotgun (WGS) entry which is preliminary data.</text>
</comment>
<protein>
    <submittedName>
        <fullName evidence="1">Uncharacterized protein</fullName>
    </submittedName>
</protein>
<accession>A0ABR4AYC3</accession>
<proteinExistence type="predicted"/>
<evidence type="ECO:0000313" key="2">
    <source>
        <dbReference type="Proteomes" id="UP001590951"/>
    </source>
</evidence>
<name>A0ABR4AYC3_9LECA</name>